<dbReference type="CDD" id="cd05367">
    <property type="entry name" value="SPR-like_SDR_c"/>
    <property type="match status" value="1"/>
</dbReference>
<protein>
    <recommendedName>
        <fullName evidence="4">Ketoreductase domain-containing protein</fullName>
    </recommendedName>
</protein>
<comment type="similarity">
    <text evidence="1">Belongs to the short-chain dehydrogenases/reductases (SDR) family.</text>
</comment>
<name>A0A9P9WIA5_9PEZI</name>
<dbReference type="SUPFAM" id="SSF51735">
    <property type="entry name" value="NAD(P)-binding Rossmann-fold domains"/>
    <property type="match status" value="1"/>
</dbReference>
<dbReference type="FunFam" id="3.40.50.720:FF:000281">
    <property type="entry name" value="Uncharacterized oxidoreductase YIR035C"/>
    <property type="match status" value="1"/>
</dbReference>
<dbReference type="OrthoDB" id="153074at2759"/>
<dbReference type="PANTHER" id="PTHR43008:SF8">
    <property type="entry name" value="BENZIL REDUCTASE ((S)-BENZOIN FORMING) IRC24"/>
    <property type="match status" value="1"/>
</dbReference>
<dbReference type="InterPro" id="IPR036291">
    <property type="entry name" value="NAD(P)-bd_dom_sf"/>
</dbReference>
<dbReference type="GO" id="GO:0050664">
    <property type="term" value="F:oxidoreductase activity, acting on NAD(P)H, oxygen as acceptor"/>
    <property type="evidence" value="ECO:0007669"/>
    <property type="project" value="TreeGrafter"/>
</dbReference>
<reference evidence="5" key="1">
    <citation type="submission" date="2021-03" db="EMBL/GenBank/DDBJ databases">
        <title>Revisited historic fungal species revealed as producer of novel bioactive compounds through whole genome sequencing and comparative genomics.</title>
        <authorList>
            <person name="Vignolle G.A."/>
            <person name="Hochenegger N."/>
            <person name="Mach R.L."/>
            <person name="Mach-Aigner A.R."/>
            <person name="Javad Rahimi M."/>
            <person name="Salim K.A."/>
            <person name="Chan C.M."/>
            <person name="Lim L.B.L."/>
            <person name="Cai F."/>
            <person name="Druzhinina I.S."/>
            <person name="U'Ren J.M."/>
            <person name="Derntl C."/>
        </authorList>
    </citation>
    <scope>NUCLEOTIDE SEQUENCE</scope>
    <source>
        <strain evidence="5">TUCIM 5799</strain>
    </source>
</reference>
<evidence type="ECO:0000313" key="6">
    <source>
        <dbReference type="Proteomes" id="UP000829685"/>
    </source>
</evidence>
<feature type="domain" description="Ketoreductase" evidence="4">
    <location>
        <begin position="3"/>
        <end position="182"/>
    </location>
</feature>
<keyword evidence="6" id="KW-1185">Reference proteome</keyword>
<proteinExistence type="inferred from homology"/>
<dbReference type="Pfam" id="PF00106">
    <property type="entry name" value="adh_short"/>
    <property type="match status" value="1"/>
</dbReference>
<sequence>MSKAYIVTGASRGLGLAVAQLLLRASHKVFVVARSEAGLQKLKSEHPSSVEYASADLGDLKTAPSIIQAATKAFGKIDGIVINHGVLTPLTKIADADVEDWRRAYDINVLSAVALVKEAIPELRKTKGRIVFVSSGAATGAYTAWSAYGTAKAAVNHLCAHVGVEEPDITSVAISPGKIDTEMQQVIREQGGAAMRAEDHASFVDEHSAGQLLKPEQPGAVIAGLVEGASKDMSGKHFRWNDDVLKKFRGTS</sequence>
<dbReference type="Proteomes" id="UP000829685">
    <property type="component" value="Unassembled WGS sequence"/>
</dbReference>
<dbReference type="AlphaFoldDB" id="A0A9P9WIA5"/>
<dbReference type="PANTHER" id="PTHR43008">
    <property type="entry name" value="BENZIL REDUCTASE"/>
    <property type="match status" value="1"/>
</dbReference>
<evidence type="ECO:0000313" key="5">
    <source>
        <dbReference type="EMBL" id="KAI1864697.1"/>
    </source>
</evidence>
<evidence type="ECO:0000256" key="1">
    <source>
        <dbReference type="ARBA" id="ARBA00006484"/>
    </source>
</evidence>
<accession>A0A9P9WIA5</accession>
<evidence type="ECO:0000259" key="4">
    <source>
        <dbReference type="SMART" id="SM00822"/>
    </source>
</evidence>
<dbReference type="InterPro" id="IPR057326">
    <property type="entry name" value="KR_dom"/>
</dbReference>
<evidence type="ECO:0000256" key="3">
    <source>
        <dbReference type="ARBA" id="ARBA00023002"/>
    </source>
</evidence>
<dbReference type="EMBL" id="JAFIMR010000023">
    <property type="protein sequence ID" value="KAI1864697.1"/>
    <property type="molecule type" value="Genomic_DNA"/>
</dbReference>
<keyword evidence="3" id="KW-0560">Oxidoreductase</keyword>
<dbReference type="PROSITE" id="PS00061">
    <property type="entry name" value="ADH_SHORT"/>
    <property type="match status" value="1"/>
</dbReference>
<dbReference type="PRINTS" id="PR00081">
    <property type="entry name" value="GDHRDH"/>
</dbReference>
<gene>
    <name evidence="5" type="ORF">JX265_008421</name>
</gene>
<evidence type="ECO:0000256" key="2">
    <source>
        <dbReference type="ARBA" id="ARBA00022857"/>
    </source>
</evidence>
<dbReference type="SMART" id="SM00822">
    <property type="entry name" value="PKS_KR"/>
    <property type="match status" value="1"/>
</dbReference>
<keyword evidence="2" id="KW-0521">NADP</keyword>
<comment type="caution">
    <text evidence="5">The sequence shown here is derived from an EMBL/GenBank/DDBJ whole genome shotgun (WGS) entry which is preliminary data.</text>
</comment>
<dbReference type="InterPro" id="IPR020904">
    <property type="entry name" value="Sc_DH/Rdtase_CS"/>
</dbReference>
<organism evidence="5 6">
    <name type="scientific">Neoarthrinium moseri</name>
    <dbReference type="NCBI Taxonomy" id="1658444"/>
    <lineage>
        <taxon>Eukaryota</taxon>
        <taxon>Fungi</taxon>
        <taxon>Dikarya</taxon>
        <taxon>Ascomycota</taxon>
        <taxon>Pezizomycotina</taxon>
        <taxon>Sordariomycetes</taxon>
        <taxon>Xylariomycetidae</taxon>
        <taxon>Amphisphaeriales</taxon>
        <taxon>Apiosporaceae</taxon>
        <taxon>Neoarthrinium</taxon>
    </lineage>
</organism>
<dbReference type="InterPro" id="IPR002347">
    <property type="entry name" value="SDR_fam"/>
</dbReference>
<dbReference type="Gene3D" id="3.40.50.720">
    <property type="entry name" value="NAD(P)-binding Rossmann-like Domain"/>
    <property type="match status" value="1"/>
</dbReference>